<dbReference type="InterPro" id="IPR022683">
    <property type="entry name" value="Calpain_III"/>
</dbReference>
<keyword evidence="1 5" id="KW-0645">Protease</keyword>
<dbReference type="GO" id="GO:0004198">
    <property type="term" value="F:calcium-dependent cysteine-type endopeptidase activity"/>
    <property type="evidence" value="ECO:0007669"/>
    <property type="project" value="InterPro"/>
</dbReference>
<feature type="domain" description="Calpain catalytic" evidence="8">
    <location>
        <begin position="332"/>
        <end position="675"/>
    </location>
</feature>
<accession>A0A8K1C862</accession>
<dbReference type="InterPro" id="IPR036213">
    <property type="entry name" value="Calpain_III_sf"/>
</dbReference>
<dbReference type="PRINTS" id="PR00704">
    <property type="entry name" value="CALPAIN"/>
</dbReference>
<name>A0A8K1C862_PYTOL</name>
<evidence type="ECO:0000256" key="7">
    <source>
        <dbReference type="SAM" id="MobiDB-lite"/>
    </source>
</evidence>
<evidence type="ECO:0000256" key="2">
    <source>
        <dbReference type="ARBA" id="ARBA00022801"/>
    </source>
</evidence>
<dbReference type="InterPro" id="IPR051297">
    <property type="entry name" value="PalB/RIM13"/>
</dbReference>
<dbReference type="GO" id="GO:0006508">
    <property type="term" value="P:proteolysis"/>
    <property type="evidence" value="ECO:0007669"/>
    <property type="project" value="UniProtKB-KW"/>
</dbReference>
<dbReference type="SUPFAM" id="SSF49758">
    <property type="entry name" value="Calpain large subunit, middle domain (domain III)"/>
    <property type="match status" value="3"/>
</dbReference>
<dbReference type="InterPro" id="IPR001300">
    <property type="entry name" value="Peptidase_C2_calpain_cat"/>
</dbReference>
<dbReference type="AlphaFoldDB" id="A0A8K1C862"/>
<dbReference type="OrthoDB" id="167576at2759"/>
<keyword evidence="2 5" id="KW-0378">Hydrolase</keyword>
<evidence type="ECO:0000256" key="4">
    <source>
        <dbReference type="PIRSR" id="PIRSR622684-1"/>
    </source>
</evidence>
<dbReference type="Gene3D" id="2.60.120.380">
    <property type="match status" value="3"/>
</dbReference>
<dbReference type="InterPro" id="IPR036181">
    <property type="entry name" value="MIT_dom_sf"/>
</dbReference>
<evidence type="ECO:0000313" key="10">
    <source>
        <dbReference type="Proteomes" id="UP000794436"/>
    </source>
</evidence>
<feature type="active site" evidence="4 5">
    <location>
        <position position="392"/>
    </location>
</feature>
<evidence type="ECO:0000259" key="8">
    <source>
        <dbReference type="PROSITE" id="PS50203"/>
    </source>
</evidence>
<dbReference type="Gene3D" id="3.90.70.10">
    <property type="entry name" value="Cysteine proteinases"/>
    <property type="match status" value="1"/>
</dbReference>
<protein>
    <recommendedName>
        <fullName evidence="8">Calpain catalytic domain-containing protein</fullName>
    </recommendedName>
</protein>
<evidence type="ECO:0000256" key="5">
    <source>
        <dbReference type="PROSITE-ProRule" id="PRU00239"/>
    </source>
</evidence>
<dbReference type="PANTHER" id="PTHR46143:SF1">
    <property type="entry name" value="CALPAIN-7"/>
    <property type="match status" value="1"/>
</dbReference>
<organism evidence="9 10">
    <name type="scientific">Pythium oligandrum</name>
    <name type="common">Mycoparasitic fungus</name>
    <dbReference type="NCBI Taxonomy" id="41045"/>
    <lineage>
        <taxon>Eukaryota</taxon>
        <taxon>Sar</taxon>
        <taxon>Stramenopiles</taxon>
        <taxon>Oomycota</taxon>
        <taxon>Peronosporomycetes</taxon>
        <taxon>Pythiales</taxon>
        <taxon>Pythiaceae</taxon>
        <taxon>Pythium</taxon>
    </lineage>
</organism>
<sequence length="1132" mass="125586">MQRRASTVEELYGEAFGAAERGKALEREGGAHATEAAACFQEAIRIFKRLAIVESAAKRELVQSAIKELQERVARLEQQPDALLARAMEIHSAARDEEAAGDTTQCIESYLSAGDWYMKAYAALPPDEVTSRDAVREQIEYIITHVSQLKVAVSEPVEERPEDVGAMAWPAPPTESPDLSPCGLEASSLPQELKSATTVLTEEAWPMPPLDPQNPASTEASPLESLAWPSLPLSYNGGTVDELDWPLPPAPSSSKRREMRRQMTASGRISSANALLLNQPAVSSGPTSAKARGESEDMSTYSPAELDVLRRSSLINGHLFVPWLDDVDSHEDFRSAHLFVDPDGLVPLSAKQVRKGASWLRPSEYAQLCGFLPVMIDTISPHVVKQDIVTDCSFVASLCIAAAYEQRFHKPLITNIIFPVDPRTKQPMYNPSGKYIVKLWANGVPRKVVIDDFLPVNPETRELLCSCTTRKNELWVTLIEKAYLKLCGGYDYPGGNSGIDLFALTGWIPERIAIADLMSDPTREDRLWEQLKSAFHFGDCIITMTTGDIGSDAAQTVGLVPMHVYAVLNVFETTVSVENEAGEEETKRLRLLHVKNPWRKLSWKGPYSRSDTATWLGPIGQELRDYEMRQYGEVSSLTSEAAGDEKAVAEDDGLFWIDLESVKVNYESLYLNWNPALFPHTYVIHEHWPVSLGPANDFAALAYNPQYSLRFRRRSASEATRSTVWVLLSRHVSTVERDSESTPLQFLTLHVYRDTNGKRVFYNQADAMYRGTYSNNPHTLVSLDVNFAEDPEPTFTLVASQYEKFAPLDYTLSVFSTAPFLCRPVPHLDAIPNTTLIPGEWDAVTAGGRPFFASFMKNPQFHVRLNPRPQRLYVVLETVSAEDETVVSLDDSPPVNLRVVTQMNERVCGLAGLKKRPSTHVLSSGEYRHGFCFIEIDAEDAEAITDLVLIPSTFEANITAKFRIRLIAETSDAVVGYRGLPQEGVELVCTELEGRWDPQRGTAVGCASYGCYTFNPKYLVQVTDECVLFARLTPVQAPDATGTTLPSVNVSIYPSNAQGNLLLSTHPKASWKGATSDEGVYTGGNPSGVMTPYHVVFLPGWYVIIPSTYDPLEFAYTLRIYSSKLVNVRQLT</sequence>
<feature type="active site" evidence="4 5">
    <location>
        <position position="596"/>
    </location>
</feature>
<dbReference type="InterPro" id="IPR038765">
    <property type="entry name" value="Papain-like_cys_pep_sf"/>
</dbReference>
<dbReference type="SUPFAM" id="SSF54001">
    <property type="entry name" value="Cysteine proteinases"/>
    <property type="match status" value="1"/>
</dbReference>
<keyword evidence="6" id="KW-0175">Coiled coil</keyword>
<feature type="region of interest" description="Disordered" evidence="7">
    <location>
        <begin position="241"/>
        <end position="300"/>
    </location>
</feature>
<dbReference type="EMBL" id="SPLM01000112">
    <property type="protein sequence ID" value="TMW58240.1"/>
    <property type="molecule type" value="Genomic_DNA"/>
</dbReference>
<evidence type="ECO:0000256" key="6">
    <source>
        <dbReference type="SAM" id="Coils"/>
    </source>
</evidence>
<dbReference type="SMART" id="SM00230">
    <property type="entry name" value="CysPc"/>
    <property type="match status" value="1"/>
</dbReference>
<dbReference type="PANTHER" id="PTHR46143">
    <property type="entry name" value="CALPAIN-7"/>
    <property type="match status" value="1"/>
</dbReference>
<evidence type="ECO:0000313" key="9">
    <source>
        <dbReference type="EMBL" id="TMW58240.1"/>
    </source>
</evidence>
<dbReference type="SMART" id="SM00720">
    <property type="entry name" value="calpain_III"/>
    <property type="match status" value="1"/>
</dbReference>
<dbReference type="Pfam" id="PF00648">
    <property type="entry name" value="Peptidase_C2"/>
    <property type="match status" value="1"/>
</dbReference>
<dbReference type="InterPro" id="IPR022684">
    <property type="entry name" value="Calpain_cysteine_protease"/>
</dbReference>
<feature type="compositionally biased region" description="Polar residues" evidence="7">
    <location>
        <begin position="263"/>
        <end position="273"/>
    </location>
</feature>
<dbReference type="PROSITE" id="PS50203">
    <property type="entry name" value="CALPAIN_CAT"/>
    <property type="match status" value="1"/>
</dbReference>
<keyword evidence="10" id="KW-1185">Reference proteome</keyword>
<feature type="coiled-coil region" evidence="6">
    <location>
        <begin position="52"/>
        <end position="86"/>
    </location>
</feature>
<comment type="caution">
    <text evidence="9">The sequence shown here is derived from an EMBL/GenBank/DDBJ whole genome shotgun (WGS) entry which is preliminary data.</text>
</comment>
<evidence type="ECO:0000256" key="1">
    <source>
        <dbReference type="ARBA" id="ARBA00022670"/>
    </source>
</evidence>
<dbReference type="CDD" id="cd00044">
    <property type="entry name" value="CysPc"/>
    <property type="match status" value="1"/>
</dbReference>
<dbReference type="Proteomes" id="UP000794436">
    <property type="component" value="Unassembled WGS sequence"/>
</dbReference>
<dbReference type="SUPFAM" id="SSF116846">
    <property type="entry name" value="MIT domain"/>
    <property type="match status" value="1"/>
</dbReference>
<proteinExistence type="predicted"/>
<reference evidence="9" key="1">
    <citation type="submission" date="2019-03" db="EMBL/GenBank/DDBJ databases">
        <title>Long read genome sequence of the mycoparasitic Pythium oligandrum ATCC 38472 isolated from sugarbeet rhizosphere.</title>
        <authorList>
            <person name="Gaulin E."/>
        </authorList>
    </citation>
    <scope>NUCLEOTIDE SEQUENCE</scope>
    <source>
        <strain evidence="9">ATCC 38472_TT</strain>
    </source>
</reference>
<feature type="active site" evidence="4 5">
    <location>
        <position position="563"/>
    </location>
</feature>
<evidence type="ECO:0000256" key="3">
    <source>
        <dbReference type="ARBA" id="ARBA00022807"/>
    </source>
</evidence>
<gene>
    <name evidence="9" type="ORF">Poli38472_011828</name>
</gene>
<keyword evidence="3 5" id="KW-0788">Thiol protease</keyword>